<dbReference type="Gene3D" id="3.30.565.10">
    <property type="entry name" value="Histidine kinase-like ATPase, C-terminal domain"/>
    <property type="match status" value="1"/>
</dbReference>
<dbReference type="SMART" id="SM00387">
    <property type="entry name" value="HATPase_c"/>
    <property type="match status" value="1"/>
</dbReference>
<keyword evidence="2" id="KW-1003">Cell membrane</keyword>
<feature type="transmembrane region" description="Helical" evidence="10">
    <location>
        <begin position="12"/>
        <end position="33"/>
    </location>
</feature>
<evidence type="ECO:0000256" key="4">
    <source>
        <dbReference type="ARBA" id="ARBA00022679"/>
    </source>
</evidence>
<dbReference type="RefSeq" id="WP_377717102.1">
    <property type="nucleotide sequence ID" value="NZ_JBHSAM010000006.1"/>
</dbReference>
<dbReference type="Gene3D" id="6.10.340.10">
    <property type="match status" value="1"/>
</dbReference>
<evidence type="ECO:0000313" key="12">
    <source>
        <dbReference type="EMBL" id="MFC4098483.1"/>
    </source>
</evidence>
<dbReference type="InterPro" id="IPR003660">
    <property type="entry name" value="HAMP_dom"/>
</dbReference>
<dbReference type="PANTHER" id="PTHR34220">
    <property type="entry name" value="SENSOR HISTIDINE KINASE YPDA"/>
    <property type="match status" value="1"/>
</dbReference>
<dbReference type="Pfam" id="PF06580">
    <property type="entry name" value="His_kinase"/>
    <property type="match status" value="1"/>
</dbReference>
<keyword evidence="8 10" id="KW-0472">Membrane</keyword>
<comment type="subcellular location">
    <subcellularLocation>
        <location evidence="1">Cell membrane</location>
        <topology evidence="1">Multi-pass membrane protein</topology>
    </subcellularLocation>
</comment>
<keyword evidence="3" id="KW-0597">Phosphoprotein</keyword>
<comment type="caution">
    <text evidence="12">The sequence shown here is derived from an EMBL/GenBank/DDBJ whole genome shotgun (WGS) entry which is preliminary data.</text>
</comment>
<feature type="domain" description="HAMP" evidence="11">
    <location>
        <begin position="312"/>
        <end position="364"/>
    </location>
</feature>
<dbReference type="PANTHER" id="PTHR34220:SF7">
    <property type="entry name" value="SENSOR HISTIDINE KINASE YPDA"/>
    <property type="match status" value="1"/>
</dbReference>
<protein>
    <submittedName>
        <fullName evidence="12">Sensor histidine kinase</fullName>
        <ecNumber evidence="12">2.7.13.3</ecNumber>
    </submittedName>
</protein>
<feature type="region of interest" description="Disordered" evidence="9">
    <location>
        <begin position="583"/>
        <end position="608"/>
    </location>
</feature>
<dbReference type="Gene3D" id="3.30.450.20">
    <property type="entry name" value="PAS domain"/>
    <property type="match status" value="2"/>
</dbReference>
<evidence type="ECO:0000256" key="3">
    <source>
        <dbReference type="ARBA" id="ARBA00022553"/>
    </source>
</evidence>
<dbReference type="Pfam" id="PF02743">
    <property type="entry name" value="dCache_1"/>
    <property type="match status" value="1"/>
</dbReference>
<keyword evidence="7 10" id="KW-1133">Transmembrane helix</keyword>
<evidence type="ECO:0000256" key="6">
    <source>
        <dbReference type="ARBA" id="ARBA00022777"/>
    </source>
</evidence>
<feature type="transmembrane region" description="Helical" evidence="10">
    <location>
        <begin position="287"/>
        <end position="311"/>
    </location>
</feature>
<dbReference type="InterPro" id="IPR033479">
    <property type="entry name" value="dCache_1"/>
</dbReference>
<keyword evidence="13" id="KW-1185">Reference proteome</keyword>
<keyword evidence="5 10" id="KW-0812">Transmembrane</keyword>
<sequence>MENWLGRSLKHKLSLLIIMATLVPLLSLGWFSYHIAEGLTEEKAKSAGMNTLRQLEAYLDTMVKDAENMSLFLIGHSGVQQYLKSPDGNYVLQTSIISFLTNLAFSKPYVANIIIEPLDAKRPISQRPVVRSEFADITTILPDYYKQHPKWWSNVHRQWTTDGMRKVITLARPIRSTDKYKPIGKQQINLDQTVIANQVRSALMENSGFVLLLDEQNKLIAGPDEWETSVPITEHYPGLPALDGSSGYLDYGLGAEKMTVLYKRLAGVNWKLVGIIPAKEYRKQNEYFLTLTAVAVTIAMVFVIIFVVFLIQRITKPLSVLTRFLKNASPDEPLPALPVTSVDEVGQLVISYNKLSSRIIKLTEEVKRSESLKKEADMHALQVQINPHFLYNTLSSIHWLALMNQDGKIADMVGSLSDFLRFSLNKGQEYCSIQQELMHVQNYVRIQSIRYPEKFDFQLRQADGIGEQTMLKLLLQPLVENAMLHGLLPKDGPGLIRITVSEDPRGFCFRVEDDGVGMDEERMGELRAQLSGIPLEEQERTKQGSYGLRNVHNRLLLHYGKEAGLSIDSRKGAGTRVQFTLPRLPDAAMGQQPRQSVATEAEQDERGR</sequence>
<evidence type="ECO:0000256" key="1">
    <source>
        <dbReference type="ARBA" id="ARBA00004651"/>
    </source>
</evidence>
<evidence type="ECO:0000256" key="10">
    <source>
        <dbReference type="SAM" id="Phobius"/>
    </source>
</evidence>
<evidence type="ECO:0000256" key="2">
    <source>
        <dbReference type="ARBA" id="ARBA00022475"/>
    </source>
</evidence>
<evidence type="ECO:0000313" key="13">
    <source>
        <dbReference type="Proteomes" id="UP001595715"/>
    </source>
</evidence>
<evidence type="ECO:0000256" key="7">
    <source>
        <dbReference type="ARBA" id="ARBA00022989"/>
    </source>
</evidence>
<reference evidence="13" key="1">
    <citation type="journal article" date="2019" name="Int. J. Syst. Evol. Microbiol.">
        <title>The Global Catalogue of Microorganisms (GCM) 10K type strain sequencing project: providing services to taxonomists for standard genome sequencing and annotation.</title>
        <authorList>
            <consortium name="The Broad Institute Genomics Platform"/>
            <consortium name="The Broad Institute Genome Sequencing Center for Infectious Disease"/>
            <person name="Wu L."/>
            <person name="Ma J."/>
        </authorList>
    </citation>
    <scope>NUCLEOTIDE SEQUENCE [LARGE SCALE GENOMIC DNA]</scope>
    <source>
        <strain evidence="13">IBRC-M 10987</strain>
    </source>
</reference>
<proteinExistence type="predicted"/>
<dbReference type="EC" id="2.7.13.3" evidence="12"/>
<dbReference type="InterPro" id="IPR050640">
    <property type="entry name" value="Bact_2-comp_sensor_kinase"/>
</dbReference>
<dbReference type="InterPro" id="IPR036890">
    <property type="entry name" value="HATPase_C_sf"/>
</dbReference>
<dbReference type="GO" id="GO:0004673">
    <property type="term" value="F:protein histidine kinase activity"/>
    <property type="evidence" value="ECO:0007669"/>
    <property type="project" value="UniProtKB-EC"/>
</dbReference>
<gene>
    <name evidence="12" type="ORF">ACFOZ8_02305</name>
</gene>
<evidence type="ECO:0000256" key="8">
    <source>
        <dbReference type="ARBA" id="ARBA00023136"/>
    </source>
</evidence>
<keyword evidence="6 12" id="KW-0418">Kinase</keyword>
<evidence type="ECO:0000256" key="5">
    <source>
        <dbReference type="ARBA" id="ARBA00022692"/>
    </source>
</evidence>
<organism evidence="12 13">
    <name type="scientific">Paenibacillus xanthanilyticus</name>
    <dbReference type="NCBI Taxonomy" id="1783531"/>
    <lineage>
        <taxon>Bacteria</taxon>
        <taxon>Bacillati</taxon>
        <taxon>Bacillota</taxon>
        <taxon>Bacilli</taxon>
        <taxon>Bacillales</taxon>
        <taxon>Paenibacillaceae</taxon>
        <taxon>Paenibacillus</taxon>
    </lineage>
</organism>
<dbReference type="EMBL" id="JBHSAM010000006">
    <property type="protein sequence ID" value="MFC4098483.1"/>
    <property type="molecule type" value="Genomic_DNA"/>
</dbReference>
<dbReference type="InterPro" id="IPR003594">
    <property type="entry name" value="HATPase_dom"/>
</dbReference>
<evidence type="ECO:0000259" key="11">
    <source>
        <dbReference type="PROSITE" id="PS50885"/>
    </source>
</evidence>
<dbReference type="SUPFAM" id="SSF55874">
    <property type="entry name" value="ATPase domain of HSP90 chaperone/DNA topoisomerase II/histidine kinase"/>
    <property type="match status" value="1"/>
</dbReference>
<dbReference type="PROSITE" id="PS50885">
    <property type="entry name" value="HAMP"/>
    <property type="match status" value="1"/>
</dbReference>
<evidence type="ECO:0000256" key="9">
    <source>
        <dbReference type="SAM" id="MobiDB-lite"/>
    </source>
</evidence>
<dbReference type="Pfam" id="PF02518">
    <property type="entry name" value="HATPase_c"/>
    <property type="match status" value="1"/>
</dbReference>
<accession>A0ABV8K0F5</accession>
<dbReference type="InterPro" id="IPR010559">
    <property type="entry name" value="Sig_transdc_His_kin_internal"/>
</dbReference>
<name>A0ABV8K0F5_9BACL</name>
<keyword evidence="4 12" id="KW-0808">Transferase</keyword>
<dbReference type="Proteomes" id="UP001595715">
    <property type="component" value="Unassembled WGS sequence"/>
</dbReference>